<feature type="transmembrane region" description="Helical" evidence="7">
    <location>
        <begin position="486"/>
        <end position="504"/>
    </location>
</feature>
<dbReference type="RefSeq" id="WP_146682341.1">
    <property type="nucleotide sequence ID" value="NZ_CP019646.1"/>
</dbReference>
<organism evidence="8 9">
    <name type="scientific">Limihaloglobus sulfuriphilus</name>
    <dbReference type="NCBI Taxonomy" id="1851148"/>
    <lineage>
        <taxon>Bacteria</taxon>
        <taxon>Pseudomonadati</taxon>
        <taxon>Planctomycetota</taxon>
        <taxon>Phycisphaerae</taxon>
        <taxon>Sedimentisphaerales</taxon>
        <taxon>Sedimentisphaeraceae</taxon>
        <taxon>Limihaloglobus</taxon>
    </lineage>
</organism>
<evidence type="ECO:0000256" key="7">
    <source>
        <dbReference type="SAM" id="Phobius"/>
    </source>
</evidence>
<keyword evidence="3 7" id="KW-0812">Transmembrane</keyword>
<feature type="transmembrane region" description="Helical" evidence="7">
    <location>
        <begin position="124"/>
        <end position="144"/>
    </location>
</feature>
<evidence type="ECO:0000256" key="3">
    <source>
        <dbReference type="ARBA" id="ARBA00022692"/>
    </source>
</evidence>
<feature type="transmembrane region" description="Helical" evidence="7">
    <location>
        <begin position="381"/>
        <end position="404"/>
    </location>
</feature>
<reference evidence="9" key="1">
    <citation type="submission" date="2017-02" db="EMBL/GenBank/DDBJ databases">
        <title>Comparative genomics and description of representatives of a novel lineage of planctomycetes thriving in anoxic sediments.</title>
        <authorList>
            <person name="Spring S."/>
            <person name="Bunk B."/>
            <person name="Sproer C."/>
        </authorList>
    </citation>
    <scope>NUCLEOTIDE SEQUENCE [LARGE SCALE GENOMIC DNA]</scope>
    <source>
        <strain evidence="9">SM-Chi-D1</strain>
    </source>
</reference>
<evidence type="ECO:0000313" key="9">
    <source>
        <dbReference type="Proteomes" id="UP000188181"/>
    </source>
</evidence>
<feature type="transmembrane region" description="Helical" evidence="7">
    <location>
        <begin position="6"/>
        <end position="27"/>
    </location>
</feature>
<feature type="transmembrane region" description="Helical" evidence="7">
    <location>
        <begin position="79"/>
        <end position="100"/>
    </location>
</feature>
<feature type="transmembrane region" description="Helical" evidence="7">
    <location>
        <begin position="437"/>
        <end position="456"/>
    </location>
</feature>
<feature type="transmembrane region" description="Helical" evidence="7">
    <location>
        <begin position="164"/>
        <end position="187"/>
    </location>
</feature>
<dbReference type="EMBL" id="CP019646">
    <property type="protein sequence ID" value="AQQ70047.1"/>
    <property type="molecule type" value="Genomic_DNA"/>
</dbReference>
<feature type="transmembrane region" description="Helical" evidence="7">
    <location>
        <begin position="410"/>
        <end position="430"/>
    </location>
</feature>
<name>A0A1Q2MCM0_9BACT</name>
<sequence>MTETLNFIDWSVIIIFILSMLGVGAFFTRKGSADIESYFISNRSLPWYIAGGSLIATSFAADTPLWITSLVRQYGVYYIWQFWAPLIGAALCVVLFARLWRRLGVMTDIEFLEVRYSGKAAKVLRFYSGTMLAAFFCPLIIGWVTKAMETISREAMGIPEEYRMYSTAGVVATALILCTLSGLYGVVYSDFLQFVIATIGTLILAILAVRHVGGLEAMTEKLSQMSDWNGRNLNIAPSIGSGPTQMSLWNAVGYFGVLWLVVAVSGGYQAQRLLACKDWRHSTLAMYMHTICYYGLVCWPWIIVALCSVIIFPSLGEGVSDDNAYPRMITLLLPAGLRGMVIAAMLAAFVSTISTMFNWGSSYLVNDVYKRFLVKNASKNHYVWIARGGTLLMAAAGGLISFLARDIQQLLSISFVIGASFAVIAMLRWFWWRLNAIGDLAATAVSWTVTPLILFTDVLDTPARMLLRFNEAADFGSDPNLLGARMSFAIIVVSATAVIVSLLTKPTDMELLKSFLLKARPFGILWKPVIRELDEEYHSDEPVIRTLISWTIATLCVGSLIFGIGKLLLGSPKLGLFLLAVFAVTFIITYIRIDQDYKNARENKDM</sequence>
<evidence type="ECO:0000256" key="1">
    <source>
        <dbReference type="ARBA" id="ARBA00004141"/>
    </source>
</evidence>
<dbReference type="GO" id="GO:0005412">
    <property type="term" value="F:D-glucose:sodium symporter activity"/>
    <property type="evidence" value="ECO:0007669"/>
    <property type="project" value="TreeGrafter"/>
</dbReference>
<feature type="transmembrane region" description="Helical" evidence="7">
    <location>
        <begin position="574"/>
        <end position="593"/>
    </location>
</feature>
<keyword evidence="5 7" id="KW-0472">Membrane</keyword>
<keyword evidence="9" id="KW-1185">Reference proteome</keyword>
<dbReference type="InterPro" id="IPR001734">
    <property type="entry name" value="Na/solute_symporter"/>
</dbReference>
<feature type="transmembrane region" description="Helical" evidence="7">
    <location>
        <begin position="194"/>
        <end position="213"/>
    </location>
</feature>
<evidence type="ECO:0000256" key="5">
    <source>
        <dbReference type="ARBA" id="ARBA00023136"/>
    </source>
</evidence>
<dbReference type="OrthoDB" id="9814523at2"/>
<comment type="subcellular location">
    <subcellularLocation>
        <location evidence="1">Membrane</location>
        <topology evidence="1">Multi-pass membrane protein</topology>
    </subcellularLocation>
</comment>
<proteinExistence type="inferred from homology"/>
<dbReference type="AlphaFoldDB" id="A0A1Q2MCM0"/>
<dbReference type="Proteomes" id="UP000188181">
    <property type="component" value="Chromosome"/>
</dbReference>
<accession>A0A1Q2MCM0</accession>
<feature type="transmembrane region" description="Helical" evidence="7">
    <location>
        <begin position="251"/>
        <end position="270"/>
    </location>
</feature>
<dbReference type="GO" id="GO:0005886">
    <property type="term" value="C:plasma membrane"/>
    <property type="evidence" value="ECO:0007669"/>
    <property type="project" value="TreeGrafter"/>
</dbReference>
<dbReference type="PANTHER" id="PTHR11819:SF77">
    <property type="entry name" value="SODIUM_GLUCOSE COTRANSPORT PROTEIN"/>
    <property type="match status" value="1"/>
</dbReference>
<feature type="transmembrane region" description="Helical" evidence="7">
    <location>
        <begin position="291"/>
        <end position="315"/>
    </location>
</feature>
<gene>
    <name evidence="8" type="primary">sglT_6</name>
    <name evidence="8" type="ORF">SMSP2_00384</name>
</gene>
<dbReference type="PROSITE" id="PS50283">
    <property type="entry name" value="NA_SOLUT_SYMP_3"/>
    <property type="match status" value="1"/>
</dbReference>
<feature type="transmembrane region" description="Helical" evidence="7">
    <location>
        <begin position="335"/>
        <end position="360"/>
    </location>
</feature>
<dbReference type="CDD" id="cd11477">
    <property type="entry name" value="SLC5sbd_u1"/>
    <property type="match status" value="1"/>
</dbReference>
<keyword evidence="4 7" id="KW-1133">Transmembrane helix</keyword>
<dbReference type="STRING" id="1851148.SMSP2_00384"/>
<evidence type="ECO:0000256" key="6">
    <source>
        <dbReference type="RuleBase" id="RU362091"/>
    </source>
</evidence>
<protein>
    <submittedName>
        <fullName evidence="8">Na(+)/glucose symporter</fullName>
    </submittedName>
</protein>
<dbReference type="Pfam" id="PF00474">
    <property type="entry name" value="SSF"/>
    <property type="match status" value="1"/>
</dbReference>
<dbReference type="KEGG" id="pbas:SMSP2_00384"/>
<feature type="transmembrane region" description="Helical" evidence="7">
    <location>
        <begin position="547"/>
        <end position="568"/>
    </location>
</feature>
<dbReference type="Gene3D" id="1.20.1730.10">
    <property type="entry name" value="Sodium/glucose cotransporter"/>
    <property type="match status" value="1"/>
</dbReference>
<feature type="transmembrane region" description="Helical" evidence="7">
    <location>
        <begin position="47"/>
        <end position="67"/>
    </location>
</feature>
<evidence type="ECO:0000313" key="8">
    <source>
        <dbReference type="EMBL" id="AQQ70047.1"/>
    </source>
</evidence>
<dbReference type="PANTHER" id="PTHR11819">
    <property type="entry name" value="SOLUTE CARRIER FAMILY 5"/>
    <property type="match status" value="1"/>
</dbReference>
<evidence type="ECO:0000256" key="2">
    <source>
        <dbReference type="ARBA" id="ARBA00006434"/>
    </source>
</evidence>
<comment type="similarity">
    <text evidence="2 6">Belongs to the sodium:solute symporter (SSF) (TC 2.A.21) family.</text>
</comment>
<dbReference type="InterPro" id="IPR038377">
    <property type="entry name" value="Na/Glc_symporter_sf"/>
</dbReference>
<evidence type="ECO:0000256" key="4">
    <source>
        <dbReference type="ARBA" id="ARBA00022989"/>
    </source>
</evidence>